<proteinExistence type="predicted"/>
<name>A0A381Y6I4_9ZZZZ</name>
<evidence type="ECO:0000313" key="1">
    <source>
        <dbReference type="EMBL" id="SVA72706.1"/>
    </source>
</evidence>
<accession>A0A381Y6I4</accession>
<protein>
    <submittedName>
        <fullName evidence="1">Uncharacterized protein</fullName>
    </submittedName>
</protein>
<reference evidence="1" key="1">
    <citation type="submission" date="2018-05" db="EMBL/GenBank/DDBJ databases">
        <authorList>
            <person name="Lanie J.A."/>
            <person name="Ng W.-L."/>
            <person name="Kazmierczak K.M."/>
            <person name="Andrzejewski T.M."/>
            <person name="Davidsen T.M."/>
            <person name="Wayne K.J."/>
            <person name="Tettelin H."/>
            <person name="Glass J.I."/>
            <person name="Rusch D."/>
            <person name="Podicherti R."/>
            <person name="Tsui H.-C.T."/>
            <person name="Winkler M.E."/>
        </authorList>
    </citation>
    <scope>NUCLEOTIDE SEQUENCE</scope>
</reference>
<dbReference type="AlphaFoldDB" id="A0A381Y6I4"/>
<dbReference type="EMBL" id="UINC01017518">
    <property type="protein sequence ID" value="SVA72706.1"/>
    <property type="molecule type" value="Genomic_DNA"/>
</dbReference>
<sequence length="33" mass="3744">MSDGRLYGPKGIAGWDILVITEFKAMEKENKVF</sequence>
<organism evidence="1">
    <name type="scientific">marine metagenome</name>
    <dbReference type="NCBI Taxonomy" id="408172"/>
    <lineage>
        <taxon>unclassified sequences</taxon>
        <taxon>metagenomes</taxon>
        <taxon>ecological metagenomes</taxon>
    </lineage>
</organism>
<gene>
    <name evidence="1" type="ORF">METZ01_LOCUS125560</name>
</gene>